<feature type="region of interest" description="Disordered" evidence="1">
    <location>
        <begin position="653"/>
        <end position="695"/>
    </location>
</feature>
<name>A0A3M7QA24_BRAPC</name>
<accession>A0A3M7QA24</accession>
<dbReference type="InterPro" id="IPR001680">
    <property type="entry name" value="WD40_rpt"/>
</dbReference>
<feature type="compositionally biased region" description="Low complexity" evidence="1">
    <location>
        <begin position="23"/>
        <end position="33"/>
    </location>
</feature>
<dbReference type="AlphaFoldDB" id="A0A3M7QA24"/>
<dbReference type="InterPro" id="IPR015943">
    <property type="entry name" value="WD40/YVTN_repeat-like_dom_sf"/>
</dbReference>
<dbReference type="OrthoDB" id="25778at2759"/>
<dbReference type="InterPro" id="IPR036322">
    <property type="entry name" value="WD40_repeat_dom_sf"/>
</dbReference>
<keyword evidence="4" id="KW-1185">Reference proteome</keyword>
<dbReference type="SUPFAM" id="SSF50978">
    <property type="entry name" value="WD40 repeat-like"/>
    <property type="match status" value="1"/>
</dbReference>
<dbReference type="GO" id="GO:0042594">
    <property type="term" value="P:response to starvation"/>
    <property type="evidence" value="ECO:0007669"/>
    <property type="project" value="TreeGrafter"/>
</dbReference>
<dbReference type="EMBL" id="REGN01006937">
    <property type="protein sequence ID" value="RNA07828.1"/>
    <property type="molecule type" value="Genomic_DNA"/>
</dbReference>
<dbReference type="Pfam" id="PF21034">
    <property type="entry name" value="BCAS3_WD40"/>
    <property type="match status" value="1"/>
</dbReference>
<dbReference type="SMART" id="SM00320">
    <property type="entry name" value="WD40"/>
    <property type="match status" value="2"/>
</dbReference>
<feature type="region of interest" description="Disordered" evidence="1">
    <location>
        <begin position="23"/>
        <end position="53"/>
    </location>
</feature>
<evidence type="ECO:0000313" key="4">
    <source>
        <dbReference type="Proteomes" id="UP000276133"/>
    </source>
</evidence>
<comment type="caution">
    <text evidence="3">The sequence shown here is derived from an EMBL/GenBank/DDBJ whole genome shotgun (WGS) entry which is preliminary data.</text>
</comment>
<feature type="compositionally biased region" description="Low complexity" evidence="1">
    <location>
        <begin position="653"/>
        <end position="679"/>
    </location>
</feature>
<dbReference type="GO" id="GO:0005737">
    <property type="term" value="C:cytoplasm"/>
    <property type="evidence" value="ECO:0007669"/>
    <property type="project" value="TreeGrafter"/>
</dbReference>
<reference evidence="3 4" key="1">
    <citation type="journal article" date="2018" name="Sci. Rep.">
        <title>Genomic signatures of local adaptation to the degree of environmental predictability in rotifers.</title>
        <authorList>
            <person name="Franch-Gras L."/>
            <person name="Hahn C."/>
            <person name="Garcia-Roger E.M."/>
            <person name="Carmona M.J."/>
            <person name="Serra M."/>
            <person name="Gomez A."/>
        </authorList>
    </citation>
    <scope>NUCLEOTIDE SEQUENCE [LARGE SCALE GENOMIC DNA]</scope>
    <source>
        <strain evidence="3">HYR1</strain>
    </source>
</reference>
<feature type="domain" description="BCAS3 WD40" evidence="2">
    <location>
        <begin position="4"/>
        <end position="213"/>
    </location>
</feature>
<dbReference type="STRING" id="10195.A0A3M7QA24"/>
<dbReference type="InterPro" id="IPR048382">
    <property type="entry name" value="BCAS3_WD40"/>
</dbReference>
<dbReference type="PANTHER" id="PTHR13268:SF0">
    <property type="entry name" value="BCAS3 MICROTUBULE ASSOCIATED CELL MIGRATION FACTOR"/>
    <property type="match status" value="1"/>
</dbReference>
<dbReference type="Proteomes" id="UP000276133">
    <property type="component" value="Unassembled WGS sequence"/>
</dbReference>
<protein>
    <submittedName>
        <fullName evidence="3">Breast carcinoma-amplified sequence 3 isoform X2</fullName>
    </submittedName>
</protein>
<evidence type="ECO:0000259" key="2">
    <source>
        <dbReference type="Pfam" id="PF21034"/>
    </source>
</evidence>
<proteinExistence type="predicted"/>
<gene>
    <name evidence="3" type="ORF">BpHYR1_044110</name>
</gene>
<evidence type="ECO:0000313" key="3">
    <source>
        <dbReference type="EMBL" id="RNA07828.1"/>
    </source>
</evidence>
<dbReference type="GO" id="GO:0006914">
    <property type="term" value="P:autophagy"/>
    <property type="evidence" value="ECO:0007669"/>
    <property type="project" value="InterPro"/>
</dbReference>
<sequence>MLNTAKSISKGLAKISESVVSSMVKNKPSSSSNQLPTAHSPRMTSAKKRHDSKEELRAGICTIIDTKKLSHSYQQGFHLHHEKQNWIVAHFLAHQEPIYALEFNPNGRLLVTADCLGQYFNVFQINPSPFKCTRSNIKHLYSLYRGDTGAKVRDISFSIDSRWLAVSTKRGTTHIFAINIDGGTINARTHSKPFVANKTSKHQRTSGFLENEIFKTDDSESSPTHLVNNPKLRHFLEPFIIPAYGQLKQPNTNSSFHSSVISSNSSNSLLDYVPVNTNLPTQTSANIAMSALHSAAMVTENVSHLASNTSNMIQYDNVHSVSLFAESRGFLKSTYHDPMKLKPVNSLFVISDINGNLVEYALDVVVDSGKTSKPSNDSPVVLRISPKAQWPLNRFISNDEVPCPIQSDNPLMKNLPTRSALSKQASYEIPTSTFVTATSLCAQNTVNCEWIKMIEVNTHLGPHRRLFMGPQFIFKTFNSSLSTCTINAGSSSVLDNESGSIDLSGDIELNSLDLSARKFNSSTLPVNIRKSFDLTPTFIDIGAGSYQEGMPIMCGSSSSAGSVKSLNSNELNGDKLIECLADAMSEMNPRGQSHGASPAIAISCNKASDNVVTINAGSSLGSTSSSLFTVGSYFVINQGIPHGHATVNTSLASCTSSSSANSNGHNDSGSSAASSFSSNDPIIKQRSKNSPNCENGIFNDEIGLVEMTATRTSRDEP</sequence>
<dbReference type="InterPro" id="IPR045142">
    <property type="entry name" value="BCAS3-like"/>
</dbReference>
<dbReference type="Gene3D" id="2.130.10.10">
    <property type="entry name" value="YVTN repeat-like/Quinoprotein amine dehydrogenase"/>
    <property type="match status" value="1"/>
</dbReference>
<organism evidence="3 4">
    <name type="scientific">Brachionus plicatilis</name>
    <name type="common">Marine rotifer</name>
    <name type="synonym">Brachionus muelleri</name>
    <dbReference type="NCBI Taxonomy" id="10195"/>
    <lineage>
        <taxon>Eukaryota</taxon>
        <taxon>Metazoa</taxon>
        <taxon>Spiralia</taxon>
        <taxon>Gnathifera</taxon>
        <taxon>Rotifera</taxon>
        <taxon>Eurotatoria</taxon>
        <taxon>Monogononta</taxon>
        <taxon>Pseudotrocha</taxon>
        <taxon>Ploima</taxon>
        <taxon>Brachionidae</taxon>
        <taxon>Brachionus</taxon>
    </lineage>
</organism>
<dbReference type="PANTHER" id="PTHR13268">
    <property type="entry name" value="BREAST CARCINOMA AMPLIFIED SEQUENCE 3"/>
    <property type="match status" value="1"/>
</dbReference>
<evidence type="ECO:0000256" key="1">
    <source>
        <dbReference type="SAM" id="MobiDB-lite"/>
    </source>
</evidence>